<feature type="domain" description="HTH cro/C1-type" evidence="2">
    <location>
        <begin position="6"/>
        <end position="65"/>
    </location>
</feature>
<proteinExistence type="predicted"/>
<evidence type="ECO:0000313" key="3">
    <source>
        <dbReference type="EMBL" id="PHM59534.1"/>
    </source>
</evidence>
<organism evidence="3 4">
    <name type="scientific">Xenorhabdus ishibashii</name>
    <dbReference type="NCBI Taxonomy" id="1034471"/>
    <lineage>
        <taxon>Bacteria</taxon>
        <taxon>Pseudomonadati</taxon>
        <taxon>Pseudomonadota</taxon>
        <taxon>Gammaproteobacteria</taxon>
        <taxon>Enterobacterales</taxon>
        <taxon>Morganellaceae</taxon>
        <taxon>Xenorhabdus</taxon>
    </lineage>
</organism>
<dbReference type="EMBL" id="NJAK01000003">
    <property type="protein sequence ID" value="PHM59534.1"/>
    <property type="molecule type" value="Genomic_DNA"/>
</dbReference>
<dbReference type="SUPFAM" id="SSF47413">
    <property type="entry name" value="lambda repressor-like DNA-binding domains"/>
    <property type="match status" value="1"/>
</dbReference>
<evidence type="ECO:0000259" key="2">
    <source>
        <dbReference type="PROSITE" id="PS50943"/>
    </source>
</evidence>
<dbReference type="AlphaFoldDB" id="A0A2D0K7W4"/>
<dbReference type="CDD" id="cd00093">
    <property type="entry name" value="HTH_XRE"/>
    <property type="match status" value="1"/>
</dbReference>
<reference evidence="3 4" key="1">
    <citation type="journal article" date="2017" name="Nat. Microbiol.">
        <title>Natural product diversity associated with the nematode symbionts Photorhabdus and Xenorhabdus.</title>
        <authorList>
            <person name="Tobias N.J."/>
            <person name="Wolff H."/>
            <person name="Djahanschiri B."/>
            <person name="Grundmann F."/>
            <person name="Kronenwerth M."/>
            <person name="Shi Y.M."/>
            <person name="Simonyi S."/>
            <person name="Grun P."/>
            <person name="Shapiro-Ilan D."/>
            <person name="Pidot S.J."/>
            <person name="Stinear T.P."/>
            <person name="Ebersberger I."/>
            <person name="Bode H.B."/>
        </authorList>
    </citation>
    <scope>NUCLEOTIDE SEQUENCE [LARGE SCALE GENOMIC DNA]</scope>
    <source>
        <strain evidence="3 4">DSM 22670</strain>
    </source>
</reference>
<evidence type="ECO:0000313" key="4">
    <source>
        <dbReference type="Proteomes" id="UP000222168"/>
    </source>
</evidence>
<keyword evidence="1" id="KW-0175">Coiled coil</keyword>
<evidence type="ECO:0000256" key="1">
    <source>
        <dbReference type="SAM" id="Coils"/>
    </source>
</evidence>
<comment type="caution">
    <text evidence="3">The sequence shown here is derived from an EMBL/GenBank/DDBJ whole genome shotgun (WGS) entry which is preliminary data.</text>
</comment>
<dbReference type="PROSITE" id="PS50943">
    <property type="entry name" value="HTH_CROC1"/>
    <property type="match status" value="1"/>
</dbReference>
<name>A0A2D0K7W4_9GAMM</name>
<dbReference type="Proteomes" id="UP000222168">
    <property type="component" value="Unassembled WGS sequence"/>
</dbReference>
<protein>
    <submittedName>
        <fullName evidence="3">Transcriptional regulator</fullName>
    </submittedName>
</protein>
<accession>A0A2D0K7W4</accession>
<sequence length="122" mass="14317">MKPQRLRTARKIKGLSQQTLGQRLGITDPEMARKKIGRYERGEICPTYELICQIAIILDVPEYYFYIKEDNTAEKLLNSYKNNCSEIDHDMIIATIVEKNQKYEKALKNIQNEINFIKSNFL</sequence>
<dbReference type="InterPro" id="IPR010982">
    <property type="entry name" value="Lambda_DNA-bd_dom_sf"/>
</dbReference>
<dbReference type="RefSeq" id="WP_167383302.1">
    <property type="nucleotide sequence ID" value="NZ_NJAK01000003.1"/>
</dbReference>
<dbReference type="Gene3D" id="1.10.260.40">
    <property type="entry name" value="lambda repressor-like DNA-binding domains"/>
    <property type="match status" value="1"/>
</dbReference>
<dbReference type="SMART" id="SM00530">
    <property type="entry name" value="HTH_XRE"/>
    <property type="match status" value="1"/>
</dbReference>
<dbReference type="GO" id="GO:0003677">
    <property type="term" value="F:DNA binding"/>
    <property type="evidence" value="ECO:0007669"/>
    <property type="project" value="InterPro"/>
</dbReference>
<keyword evidence="4" id="KW-1185">Reference proteome</keyword>
<dbReference type="Pfam" id="PF01381">
    <property type="entry name" value="HTH_3"/>
    <property type="match status" value="1"/>
</dbReference>
<gene>
    <name evidence="3" type="ORF">Xish_03653</name>
</gene>
<dbReference type="InterPro" id="IPR001387">
    <property type="entry name" value="Cro/C1-type_HTH"/>
</dbReference>
<feature type="coiled-coil region" evidence="1">
    <location>
        <begin position="93"/>
        <end position="120"/>
    </location>
</feature>